<name>A0A0F9GJE7_9ZZZZ</name>
<dbReference type="AlphaFoldDB" id="A0A0F9GJE7"/>
<proteinExistence type="predicted"/>
<sequence length="196" mass="22344">MSQAAEQCREYIGAKYPGVRISRQSCRNTASGGITQHSAYQSGDYDSNALDIMGGPIGWTWDQNVELIQQIVDDLTPFLSEWSIRKILWKVPNHFGHAHIDFFPMIDMRKWCATRGITPPWKYSDGHTERHRDPEPENGRYEGEQVTTHFTIDGRFAEYEEVSWLLFLLGGGTVDPNRNSSQVEPILGKTDVRLVT</sequence>
<feature type="region of interest" description="Disordered" evidence="1">
    <location>
        <begin position="123"/>
        <end position="142"/>
    </location>
</feature>
<evidence type="ECO:0000256" key="1">
    <source>
        <dbReference type="SAM" id="MobiDB-lite"/>
    </source>
</evidence>
<organism evidence="2">
    <name type="scientific">marine sediment metagenome</name>
    <dbReference type="NCBI Taxonomy" id="412755"/>
    <lineage>
        <taxon>unclassified sequences</taxon>
        <taxon>metagenomes</taxon>
        <taxon>ecological metagenomes</taxon>
    </lineage>
</organism>
<feature type="compositionally biased region" description="Basic and acidic residues" evidence="1">
    <location>
        <begin position="124"/>
        <end position="142"/>
    </location>
</feature>
<reference evidence="2" key="1">
    <citation type="journal article" date="2015" name="Nature">
        <title>Complex archaea that bridge the gap between prokaryotes and eukaryotes.</title>
        <authorList>
            <person name="Spang A."/>
            <person name="Saw J.H."/>
            <person name="Jorgensen S.L."/>
            <person name="Zaremba-Niedzwiedzka K."/>
            <person name="Martijn J."/>
            <person name="Lind A.E."/>
            <person name="van Eijk R."/>
            <person name="Schleper C."/>
            <person name="Guy L."/>
            <person name="Ettema T.J."/>
        </authorList>
    </citation>
    <scope>NUCLEOTIDE SEQUENCE</scope>
</reference>
<dbReference type="EMBL" id="LAZR01028214">
    <property type="protein sequence ID" value="KKL63312.1"/>
    <property type="molecule type" value="Genomic_DNA"/>
</dbReference>
<comment type="caution">
    <text evidence="2">The sequence shown here is derived from an EMBL/GenBank/DDBJ whole genome shotgun (WGS) entry which is preliminary data.</text>
</comment>
<accession>A0A0F9GJE7</accession>
<feature type="non-terminal residue" evidence="2">
    <location>
        <position position="196"/>
    </location>
</feature>
<protein>
    <submittedName>
        <fullName evidence="2">Uncharacterized protein</fullName>
    </submittedName>
</protein>
<gene>
    <name evidence="2" type="ORF">LCGC14_2176320</name>
</gene>
<evidence type="ECO:0000313" key="2">
    <source>
        <dbReference type="EMBL" id="KKL63312.1"/>
    </source>
</evidence>